<accession>A0A1H9VJI5</accession>
<dbReference type="EMBL" id="FOGJ01000023">
    <property type="protein sequence ID" value="SES21865.1"/>
    <property type="molecule type" value="Genomic_DNA"/>
</dbReference>
<evidence type="ECO:0000313" key="1">
    <source>
        <dbReference type="EMBL" id="SES21865.1"/>
    </source>
</evidence>
<gene>
    <name evidence="1" type="ORF">SAMN04487884_12372</name>
</gene>
<dbReference type="RefSeq" id="WP_074757738.1">
    <property type="nucleotide sequence ID" value="NZ_FOGJ01000023.1"/>
</dbReference>
<proteinExistence type="predicted"/>
<evidence type="ECO:0008006" key="3">
    <source>
        <dbReference type="Google" id="ProtNLM"/>
    </source>
</evidence>
<sequence length="188" mass="21838">MDIKEYIGTLLANPYTRISREYIGRNHEKTFYLRDNLQYKEGFKTLYGDINCYLRENREGPSGCVSLDINIDALKRGEAVRFKDLLVSSRIENNGVGKYLMLTAMDYVKNLKEYFEFNDTVPLRGWLSAFDAENGNWRVSLPLYHTVGELTGVEHFFEAYDNNHTRYSTPELFYENASECGGTIVYMI</sequence>
<organism evidence="1 2">
    <name type="scientific">Butyrivibrio fibrisolvens</name>
    <dbReference type="NCBI Taxonomy" id="831"/>
    <lineage>
        <taxon>Bacteria</taxon>
        <taxon>Bacillati</taxon>
        <taxon>Bacillota</taxon>
        <taxon>Clostridia</taxon>
        <taxon>Lachnospirales</taxon>
        <taxon>Lachnospiraceae</taxon>
        <taxon>Butyrivibrio</taxon>
    </lineage>
</organism>
<reference evidence="1 2" key="1">
    <citation type="submission" date="2016-10" db="EMBL/GenBank/DDBJ databases">
        <authorList>
            <person name="de Groot N.N."/>
        </authorList>
    </citation>
    <scope>NUCLEOTIDE SEQUENCE [LARGE SCALE GENOMIC DNA]</scope>
    <source>
        <strain evidence="1 2">AR40</strain>
    </source>
</reference>
<name>A0A1H9VJI5_BUTFI</name>
<dbReference type="AlphaFoldDB" id="A0A1H9VJI5"/>
<evidence type="ECO:0000313" key="2">
    <source>
        <dbReference type="Proteomes" id="UP000182584"/>
    </source>
</evidence>
<dbReference type="Proteomes" id="UP000182584">
    <property type="component" value="Unassembled WGS sequence"/>
</dbReference>
<dbReference type="OrthoDB" id="9807426at2"/>
<protein>
    <recommendedName>
        <fullName evidence="3">GNAT family N-acetyltransferase</fullName>
    </recommendedName>
</protein>